<protein>
    <submittedName>
        <fullName evidence="1">Uncharacterized protein</fullName>
    </submittedName>
</protein>
<gene>
    <name evidence="1" type="ORF">HPB47_011014</name>
</gene>
<accession>A0AC60NXI5</accession>
<organism evidence="1 2">
    <name type="scientific">Ixodes persulcatus</name>
    <name type="common">Taiga tick</name>
    <dbReference type="NCBI Taxonomy" id="34615"/>
    <lineage>
        <taxon>Eukaryota</taxon>
        <taxon>Metazoa</taxon>
        <taxon>Ecdysozoa</taxon>
        <taxon>Arthropoda</taxon>
        <taxon>Chelicerata</taxon>
        <taxon>Arachnida</taxon>
        <taxon>Acari</taxon>
        <taxon>Parasitiformes</taxon>
        <taxon>Ixodida</taxon>
        <taxon>Ixodoidea</taxon>
        <taxon>Ixodidae</taxon>
        <taxon>Ixodinae</taxon>
        <taxon>Ixodes</taxon>
    </lineage>
</organism>
<dbReference type="EMBL" id="JABSTQ010011398">
    <property type="protein sequence ID" value="KAG0411853.1"/>
    <property type="molecule type" value="Genomic_DNA"/>
</dbReference>
<evidence type="ECO:0000313" key="2">
    <source>
        <dbReference type="Proteomes" id="UP000805193"/>
    </source>
</evidence>
<proteinExistence type="predicted"/>
<name>A0AC60NXI5_IXOPE</name>
<keyword evidence="2" id="KW-1185">Reference proteome</keyword>
<reference evidence="1 2" key="1">
    <citation type="journal article" date="2020" name="Cell">
        <title>Large-Scale Comparative Analyses of Tick Genomes Elucidate Their Genetic Diversity and Vector Capacities.</title>
        <authorList>
            <consortium name="Tick Genome and Microbiome Consortium (TIGMIC)"/>
            <person name="Jia N."/>
            <person name="Wang J."/>
            <person name="Shi W."/>
            <person name="Du L."/>
            <person name="Sun Y."/>
            <person name="Zhan W."/>
            <person name="Jiang J.F."/>
            <person name="Wang Q."/>
            <person name="Zhang B."/>
            <person name="Ji P."/>
            <person name="Bell-Sakyi L."/>
            <person name="Cui X.M."/>
            <person name="Yuan T.T."/>
            <person name="Jiang B.G."/>
            <person name="Yang W.F."/>
            <person name="Lam T.T."/>
            <person name="Chang Q.C."/>
            <person name="Ding S.J."/>
            <person name="Wang X.J."/>
            <person name="Zhu J.G."/>
            <person name="Ruan X.D."/>
            <person name="Zhao L."/>
            <person name="Wei J.T."/>
            <person name="Ye R.Z."/>
            <person name="Que T.C."/>
            <person name="Du C.H."/>
            <person name="Zhou Y.H."/>
            <person name="Cheng J.X."/>
            <person name="Dai P.F."/>
            <person name="Guo W.B."/>
            <person name="Han X.H."/>
            <person name="Huang E.J."/>
            <person name="Li L.F."/>
            <person name="Wei W."/>
            <person name="Gao Y.C."/>
            <person name="Liu J.Z."/>
            <person name="Shao H.Z."/>
            <person name="Wang X."/>
            <person name="Wang C.C."/>
            <person name="Yang T.C."/>
            <person name="Huo Q.B."/>
            <person name="Li W."/>
            <person name="Chen H.Y."/>
            <person name="Chen S.E."/>
            <person name="Zhou L.G."/>
            <person name="Ni X.B."/>
            <person name="Tian J.H."/>
            <person name="Sheng Y."/>
            <person name="Liu T."/>
            <person name="Pan Y.S."/>
            <person name="Xia L.Y."/>
            <person name="Li J."/>
            <person name="Zhao F."/>
            <person name="Cao W.C."/>
        </authorList>
    </citation>
    <scope>NUCLEOTIDE SEQUENCE [LARGE SCALE GENOMIC DNA]</scope>
    <source>
        <strain evidence="1">Iper-2018</strain>
    </source>
</reference>
<dbReference type="Proteomes" id="UP000805193">
    <property type="component" value="Unassembled WGS sequence"/>
</dbReference>
<comment type="caution">
    <text evidence="1">The sequence shown here is derived from an EMBL/GenBank/DDBJ whole genome shotgun (WGS) entry which is preliminary data.</text>
</comment>
<sequence length="185" mass="20794">MRPLLFPEKCCVVGDSNLVVCQEWSQSIFCRRSLAPTKPSPQLKAGARVAEHASRPQRPRLFQHATPDADAVRTPPPTHRLQAEPRAFRVAVYAGSCRRRSSDGMWGIGLKRPFFVQPPFHFCSVLSGRSGENVGEKGAKRLQNWKIVGQWCVVGVGFSFYLQLLAQRSVGELFDLFRKFDGCFD</sequence>
<evidence type="ECO:0000313" key="1">
    <source>
        <dbReference type="EMBL" id="KAG0411853.1"/>
    </source>
</evidence>